<dbReference type="Proteomes" id="UP001162060">
    <property type="component" value="Unassembled WGS sequence"/>
</dbReference>
<name>A0AAV1TN56_9STRA</name>
<protein>
    <submittedName>
        <fullName evidence="1">Uncharacterized protein</fullName>
    </submittedName>
</protein>
<proteinExistence type="predicted"/>
<dbReference type="EMBL" id="CAKLBY020000066">
    <property type="protein sequence ID" value="CAK7922976.1"/>
    <property type="molecule type" value="Genomic_DNA"/>
</dbReference>
<dbReference type="AlphaFoldDB" id="A0AAV1TN56"/>
<evidence type="ECO:0000313" key="1">
    <source>
        <dbReference type="EMBL" id="CAK7922976.1"/>
    </source>
</evidence>
<evidence type="ECO:0000313" key="2">
    <source>
        <dbReference type="Proteomes" id="UP001162060"/>
    </source>
</evidence>
<reference evidence="1" key="1">
    <citation type="submission" date="2024-01" db="EMBL/GenBank/DDBJ databases">
        <authorList>
            <person name="Webb A."/>
        </authorList>
    </citation>
    <scope>NUCLEOTIDE SEQUENCE</scope>
    <source>
        <strain evidence="1">Pm1</strain>
    </source>
</reference>
<organism evidence="1 2">
    <name type="scientific">Peronospora matthiolae</name>
    <dbReference type="NCBI Taxonomy" id="2874970"/>
    <lineage>
        <taxon>Eukaryota</taxon>
        <taxon>Sar</taxon>
        <taxon>Stramenopiles</taxon>
        <taxon>Oomycota</taxon>
        <taxon>Peronosporomycetes</taxon>
        <taxon>Peronosporales</taxon>
        <taxon>Peronosporaceae</taxon>
        <taxon>Peronospora</taxon>
    </lineage>
</organism>
<sequence length="97" mass="10901">MKKKRMRTLIGGDGDVGKLVAFRHGARHLKADRTKPMAEILTTTKLDLWKASRTSSPERVVGLLKLEGRPAAFTAANLDMLTMLDIPTRIEAVRRRF</sequence>
<comment type="caution">
    <text evidence="1">The sequence shown here is derived from an EMBL/GenBank/DDBJ whole genome shotgun (WGS) entry which is preliminary data.</text>
</comment>
<accession>A0AAV1TN56</accession>
<gene>
    <name evidence="1" type="ORF">PM001_LOCUS8147</name>
</gene>